<organism evidence="4 5">
    <name type="scientific">Chitinophaga pollutisoli</name>
    <dbReference type="NCBI Taxonomy" id="3133966"/>
    <lineage>
        <taxon>Bacteria</taxon>
        <taxon>Pseudomonadati</taxon>
        <taxon>Bacteroidota</taxon>
        <taxon>Chitinophagia</taxon>
        <taxon>Chitinophagales</taxon>
        <taxon>Chitinophagaceae</taxon>
        <taxon>Chitinophaga</taxon>
    </lineage>
</organism>
<dbReference type="NCBIfam" id="TIGR03782">
    <property type="entry name" value="Bac_Flav_CT_J"/>
    <property type="match status" value="1"/>
</dbReference>
<feature type="transmembrane region" description="Helical" evidence="1">
    <location>
        <begin position="247"/>
        <end position="267"/>
    </location>
</feature>
<proteinExistence type="predicted"/>
<evidence type="ECO:0000259" key="3">
    <source>
        <dbReference type="Pfam" id="PF07863"/>
    </source>
</evidence>
<feature type="transmembrane region" description="Helical" evidence="1">
    <location>
        <begin position="288"/>
        <end position="309"/>
    </location>
</feature>
<reference evidence="5" key="1">
    <citation type="submission" date="2024-03" db="EMBL/GenBank/DDBJ databases">
        <title>Chitinophaga horti sp. nov., isolated from garden soil.</title>
        <authorList>
            <person name="Lee D.S."/>
            <person name="Han D.M."/>
            <person name="Baek J.H."/>
            <person name="Choi D.G."/>
            <person name="Jeon J.H."/>
            <person name="Jeon C.O."/>
        </authorList>
    </citation>
    <scope>NUCLEOTIDE SEQUENCE [LARGE SCALE GENOMIC DNA]</scope>
    <source>
        <strain evidence="5">GPA1</strain>
    </source>
</reference>
<dbReference type="InterPro" id="IPR022393">
    <property type="entry name" value="Conjugative_transposon_TraJ"/>
</dbReference>
<dbReference type="Pfam" id="PF07863">
    <property type="entry name" value="CtnDOT_TraJ"/>
    <property type="match status" value="1"/>
</dbReference>
<evidence type="ECO:0000256" key="2">
    <source>
        <dbReference type="SAM" id="SignalP"/>
    </source>
</evidence>
<evidence type="ECO:0000256" key="1">
    <source>
        <dbReference type="SAM" id="Phobius"/>
    </source>
</evidence>
<dbReference type="EMBL" id="CP149822">
    <property type="protein sequence ID" value="WZN40698.1"/>
    <property type="molecule type" value="Genomic_DNA"/>
</dbReference>
<keyword evidence="5" id="KW-1185">Reference proteome</keyword>
<gene>
    <name evidence="4" type="primary">traJ</name>
    <name evidence="4" type="ORF">WJU16_22300</name>
</gene>
<feature type="chain" id="PRO_5045860556" evidence="2">
    <location>
        <begin position="21"/>
        <end position="401"/>
    </location>
</feature>
<keyword evidence="1" id="KW-1133">Transmembrane helix</keyword>
<dbReference type="RefSeq" id="WP_126247901.1">
    <property type="nucleotide sequence ID" value="NZ_CP149822.1"/>
</dbReference>
<protein>
    <submittedName>
        <fullName evidence="4">Conjugative transposon protein TraJ</fullName>
    </submittedName>
</protein>
<name>A0ABZ2YMF8_9BACT</name>
<keyword evidence="2" id="KW-0732">Signal</keyword>
<feature type="transmembrane region" description="Helical" evidence="1">
    <location>
        <begin position="217"/>
        <end position="235"/>
    </location>
</feature>
<accession>A0ABZ2YMF8</accession>
<dbReference type="InterPro" id="IPR012424">
    <property type="entry name" value="Conjugative_transposon_TraJ_C"/>
</dbReference>
<feature type="transmembrane region" description="Helical" evidence="1">
    <location>
        <begin position="188"/>
        <end position="210"/>
    </location>
</feature>
<feature type="signal peptide" evidence="2">
    <location>
        <begin position="1"/>
        <end position="20"/>
    </location>
</feature>
<dbReference type="Proteomes" id="UP001485459">
    <property type="component" value="Chromosome"/>
</dbReference>
<keyword evidence="1" id="KW-0472">Membrane</keyword>
<evidence type="ECO:0000313" key="5">
    <source>
        <dbReference type="Proteomes" id="UP001485459"/>
    </source>
</evidence>
<feature type="transmembrane region" description="Helical" evidence="1">
    <location>
        <begin position="88"/>
        <end position="108"/>
    </location>
</feature>
<keyword evidence="1" id="KW-0812">Transmembrane</keyword>
<sequence length="401" mass="42742">MKKSFLLVLLIAALPAVCLAQSGGNADIQKLHDILDRIYDDMIPLCGRLTTVARGIAGFGAIFYIAARAGRSLAAAEPIDFFPLLRPFVLAVLIGIYPLVLGVINGILQPTVDATNELVTQSDNAVKELMRVEYELLAKGKAELPPGSPETSDQEMQEYYKYLNAQTAGEENSRGFWSLMWGKVEGTILYYVQLIVSKILQILFYAAALCIDAMRTFHLVILAIVGPFVFALSVYDGFQHTLSVWLARYINVYMWLPVANLFGAMISRIQENLIKNDIEAVLAGGNNATYSLTSVAYIVFLVVGIVGYFTVPSIANYIVHASGGNALLSKFQSAARTAVVAGTGGAGAAAGSSSAAGASAAGSAAADTGASDKLRYPMADAANSEGYNKDAGHQFNQISGK</sequence>
<feature type="transmembrane region" description="Helical" evidence="1">
    <location>
        <begin position="49"/>
        <end position="67"/>
    </location>
</feature>
<evidence type="ECO:0000313" key="4">
    <source>
        <dbReference type="EMBL" id="WZN40698.1"/>
    </source>
</evidence>
<feature type="domain" description="Conjugative transposon TraJ C-terminal" evidence="3">
    <location>
        <begin position="27"/>
        <end position="388"/>
    </location>
</feature>